<dbReference type="Proteomes" id="UP000183685">
    <property type="component" value="Unassembled WGS sequence"/>
</dbReference>
<proteinExistence type="predicted"/>
<name>A0A1G6U5J1_9PROT</name>
<evidence type="ECO:0000256" key="1">
    <source>
        <dbReference type="SAM" id="MobiDB-lite"/>
    </source>
</evidence>
<dbReference type="EMBL" id="FNAK01000001">
    <property type="protein sequence ID" value="SDD36551.1"/>
    <property type="molecule type" value="Genomic_DNA"/>
</dbReference>
<dbReference type="AlphaFoldDB" id="A0A1G6U5J1"/>
<protein>
    <recommendedName>
        <fullName evidence="2">Response receiver domain-containing protein</fullName>
    </recommendedName>
</protein>
<reference evidence="3 4" key="1">
    <citation type="submission" date="2016-10" db="EMBL/GenBank/DDBJ databases">
        <authorList>
            <person name="de Groot N.N."/>
        </authorList>
    </citation>
    <scope>NUCLEOTIDE SEQUENCE [LARGE SCALE GENOMIC DNA]</scope>
    <source>
        <strain evidence="3 4">CGMCC 1.9109</strain>
    </source>
</reference>
<dbReference type="RefSeq" id="WP_068308374.1">
    <property type="nucleotide sequence ID" value="NZ_FNAK01000001.1"/>
</dbReference>
<keyword evidence="4" id="KW-1185">Reference proteome</keyword>
<feature type="domain" description="Response receiver" evidence="2">
    <location>
        <begin position="24"/>
        <end position="250"/>
    </location>
</feature>
<organism evidence="3 4">
    <name type="scientific">Kordiimonas lacus</name>
    <dbReference type="NCBI Taxonomy" id="637679"/>
    <lineage>
        <taxon>Bacteria</taxon>
        <taxon>Pseudomonadati</taxon>
        <taxon>Pseudomonadota</taxon>
        <taxon>Alphaproteobacteria</taxon>
        <taxon>Kordiimonadales</taxon>
        <taxon>Kordiimonadaceae</taxon>
        <taxon>Kordiimonas</taxon>
    </lineage>
</organism>
<dbReference type="STRING" id="637679.GCA_001550055_00412"/>
<evidence type="ECO:0000313" key="4">
    <source>
        <dbReference type="Proteomes" id="UP000183685"/>
    </source>
</evidence>
<evidence type="ECO:0000259" key="2">
    <source>
        <dbReference type="Pfam" id="PF19192"/>
    </source>
</evidence>
<evidence type="ECO:0000313" key="3">
    <source>
        <dbReference type="EMBL" id="SDD36551.1"/>
    </source>
</evidence>
<gene>
    <name evidence="3" type="ORF">SAMN04488071_0477</name>
</gene>
<accession>A0A1G6U5J1</accession>
<dbReference type="InterPro" id="IPR043834">
    <property type="entry name" value="REC"/>
</dbReference>
<dbReference type="Pfam" id="PF19192">
    <property type="entry name" value="Response_reg_2"/>
    <property type="match status" value="1"/>
</dbReference>
<dbReference type="OrthoDB" id="5135940at2"/>
<sequence>MNETQIVEASKNWNEHNLDAAKSFISNVVFIDDRPVIPKSKREIIVSPAIKDTIEDEVFGVDAEIAEAVPSGEGHVPATQAESLEQVDAKAVAENAPGEVDDPLQRNDQLGTNDNELNEHDLPVRPLTSALAAEGVTSSFFFPDASDEEEAIVLQAERLALQADVVVLDWHLRNSKPDLTIEVIKRILRKDAEQKGRLRLICIYTGELIQTGIAGIIMSEVREVLELDALTENVLAANHVRIAIFNKSEVPPEVLPLSLLMEFAELTKGLMSSFALNAISVLRNKTKQLLKVFSSDLDSAIVSHRLHLTDSDDVEAFGLDVLLFQIKSLLSTSMVHRKCLSSEKFKLWVDAEVSESRKWDVEGLAVDKNLAKELVDNSFERAVSDAAGKLDAVGLSTWKSRVQELPFAGQEEMARSSRELARLSKLIREKSGFAELPEDWKPTLGLGSVVKYVPENGGAAYFFCAQPLCDSVRLTENTVFPLLKLSQKPVPKKGADGLPEFIEDASAYWIVVKDGEVDLTLQLKPVPKQGKYIKFKVSKTEKRVLGEKTEDGEYEFSTTGDKGCFYWLADVEPLQAQRALNSMAAMASRVGVDEYEVLRRGMPGI</sequence>
<feature type="region of interest" description="Disordered" evidence="1">
    <location>
        <begin position="96"/>
        <end position="119"/>
    </location>
</feature>
<feature type="compositionally biased region" description="Polar residues" evidence="1">
    <location>
        <begin position="106"/>
        <end position="115"/>
    </location>
</feature>